<dbReference type="InterPro" id="IPR057670">
    <property type="entry name" value="SH3_retrovirus"/>
</dbReference>
<organism evidence="5">
    <name type="scientific">Arabidopsis thaliana</name>
    <name type="common">Mouse-ear cress</name>
    <dbReference type="NCBI Taxonomy" id="3702"/>
    <lineage>
        <taxon>Eukaryota</taxon>
        <taxon>Viridiplantae</taxon>
        <taxon>Streptophyta</taxon>
        <taxon>Embryophyta</taxon>
        <taxon>Tracheophyta</taxon>
        <taxon>Spermatophyta</taxon>
        <taxon>Magnoliopsida</taxon>
        <taxon>eudicotyledons</taxon>
        <taxon>Gunneridae</taxon>
        <taxon>Pentapetalae</taxon>
        <taxon>rosids</taxon>
        <taxon>malvids</taxon>
        <taxon>Brassicales</taxon>
        <taxon>Brassicaceae</taxon>
        <taxon>Camelineae</taxon>
        <taxon>Arabidopsis</taxon>
    </lineage>
</organism>
<dbReference type="PANTHER" id="PTHR11439:SF515">
    <property type="entry name" value="GAG-POL POLYPROTEIN"/>
    <property type="match status" value="1"/>
</dbReference>
<keyword evidence="1" id="KW-0645">Protease</keyword>
<keyword evidence="2" id="KW-0863">Zinc-finger</keyword>
<dbReference type="Gene3D" id="3.30.420.10">
    <property type="entry name" value="Ribonuclease H-like superfamily/Ribonuclease H"/>
    <property type="match status" value="1"/>
</dbReference>
<dbReference type="Pfam" id="PF22936">
    <property type="entry name" value="Pol_BBD"/>
    <property type="match status" value="1"/>
</dbReference>
<reference evidence="5" key="1">
    <citation type="journal article" date="2000" name="DNA Res.">
        <title>Structural analysis of Arabidopsis thaliana chromosome 3. II. Sequence features of the 4,251,695 bp regions covered by 90 P1, TAC and BAC clones.</title>
        <authorList>
            <person name="Nakamura Y."/>
        </authorList>
    </citation>
    <scope>NUCLEOTIDE SEQUENCE [LARGE SCALE GENOMIC DNA]</scope>
</reference>
<proteinExistence type="predicted"/>
<dbReference type="EMBL" id="AP002064">
    <property type="protein sequence ID" value="BAB02990.1"/>
    <property type="status" value="JOINED"/>
    <property type="molecule type" value="Genomic_DNA"/>
</dbReference>
<dbReference type="InterPro" id="IPR036397">
    <property type="entry name" value="RNaseH_sf"/>
</dbReference>
<dbReference type="AlphaFoldDB" id="Q9LJ55"/>
<dbReference type="PROSITE" id="PS50158">
    <property type="entry name" value="ZF_CCHC"/>
    <property type="match status" value="1"/>
</dbReference>
<dbReference type="Pfam" id="PF13961">
    <property type="entry name" value="DUF4219"/>
    <property type="match status" value="1"/>
</dbReference>
<dbReference type="InterPro" id="IPR013103">
    <property type="entry name" value="RVT_2"/>
</dbReference>
<dbReference type="InterPro" id="IPR054722">
    <property type="entry name" value="PolX-like_BBD"/>
</dbReference>
<reference key="2">
    <citation type="journal article" date="2000" name="Nature">
        <title>Sequence and analysis of chromosome 3 of the plant Arabidopsis thaliana.</title>
        <authorList>
            <consortium name="European Union Chromosome 3 Arabidopsis Sequencing Consortium"/>
            <consortium name="Institute for Genomic Research"/>
            <consortium name="Kazusa DNA Research Institute"/>
            <person name="Salanoubat M."/>
            <person name="Lemcke K."/>
            <person name="Rieger M."/>
            <person name="Ansorge W."/>
            <person name="Unseld M."/>
            <person name="Fartmann B."/>
            <person name="Valle G."/>
            <person name="Blocker H."/>
            <person name="Perez-Alonso M."/>
            <person name="Obermaier B."/>
            <person name="Delseny M."/>
            <person name="Boutry M."/>
            <person name="Grivell L.A."/>
            <person name="Mache R."/>
            <person name="Puigdomenech P."/>
            <person name="De Simone V."/>
            <person name="Choisne N."/>
            <person name="Artiguenave F."/>
            <person name="Robert C."/>
            <person name="Brottier P."/>
            <person name="Wincker P."/>
            <person name="Cattolico L."/>
            <person name="Weissenbach J."/>
            <person name="Saurin W."/>
            <person name="Quetier F."/>
            <person name="Schafer M."/>
            <person name="Muller-Auer S."/>
            <person name="Gabel C."/>
            <person name="Fuchs M."/>
            <person name="Benes V."/>
            <person name="Wurmbach E."/>
            <person name="Drzonek H."/>
            <person name="Erfle H."/>
            <person name="Jordan N."/>
            <person name="Bangert S."/>
            <person name="Wiedelmann R."/>
            <person name="Kranz H."/>
            <person name="Voss H."/>
            <person name="Holland R."/>
            <person name="Brandt P."/>
            <person name="Nyakatura G."/>
            <person name="Vezzi A."/>
            <person name="D'Angelo M."/>
            <person name="Pallavicini A."/>
            <person name="Toppo S."/>
            <person name="Simionati B."/>
            <person name="Conrad A."/>
            <person name="Hornischer K."/>
            <person name="Kauer G."/>
            <person name="Lohnert T.H."/>
            <person name="Nordsiek G."/>
            <person name="Reichelt J."/>
            <person name="Scharfe M."/>
            <person name="Schon O."/>
            <person name="Bargues M."/>
            <person name="Terol J."/>
            <person name="Climent J."/>
            <person name="Navarro P."/>
            <person name="Collado C."/>
            <person name="Perez-Perez A."/>
            <person name="Ottenwalder B."/>
            <person name="Duchemin D."/>
            <person name="Cooke R."/>
            <person name="Laudie M."/>
            <person name="Berger-Llauro C."/>
            <person name="Purnelle B."/>
            <person name="Masuy D."/>
            <person name="de Haan M."/>
            <person name="Maarse A.C."/>
            <person name="Alcaraz J.P."/>
            <person name="Cottet A."/>
            <person name="Casacuberta E."/>
            <person name="Monfort A."/>
            <person name="Argiriou A."/>
            <person name="flores M."/>
            <person name="Liguori R."/>
            <person name="Vitale D."/>
            <person name="Mannhaupt G."/>
            <person name="Haase D."/>
            <person name="Schoof H."/>
            <person name="Rudd S."/>
            <person name="Zaccaria P."/>
            <person name="Mewes H.W."/>
            <person name="Mayer K.F."/>
            <person name="Kaul S."/>
            <person name="Town C.D."/>
            <person name="Koo H.L."/>
            <person name="Tallon L.J."/>
            <person name="Jenkins J."/>
            <person name="Rooney T."/>
            <person name="Rizzo M."/>
            <person name="Walts A."/>
            <person name="Utterback T."/>
            <person name="Fujii C.Y."/>
            <person name="Shea T.P."/>
            <person name="Creasy T.H."/>
            <person name="Haas B."/>
            <person name="Maiti R."/>
            <person name="Wu D."/>
            <person name="Peterson J."/>
            <person name="Van Aken S."/>
            <person name="Pai G."/>
            <person name="Militscher J."/>
            <person name="Sellers P."/>
            <person name="Gill J.E."/>
            <person name="Feldblyum T.V."/>
            <person name="Preuss D."/>
            <person name="Lin X."/>
            <person name="Nierman W.C."/>
            <person name="Salzberg S.L."/>
            <person name="White O."/>
            <person name="Venter J.C."/>
            <person name="Fraser C.M."/>
            <person name="Kaneko T."/>
            <person name="Nakamura Y."/>
            <person name="Sato S."/>
            <person name="Kato T."/>
            <person name="Asamizu E."/>
            <person name="Sasamoto S."/>
            <person name="Kimura T."/>
            <person name="Idesawa K."/>
            <person name="Kawashima K."/>
            <person name="Kishida Y."/>
            <person name="Kiyokawa C."/>
            <person name="Kohara M."/>
            <person name="Matsumoto M."/>
            <person name="Matsuno A."/>
            <person name="Muraki A."/>
            <person name="Nakayama S."/>
            <person name="Nakazaki N."/>
            <person name="Shinpo S."/>
            <person name="Takeuchi C."/>
            <person name="Wada T."/>
            <person name="Watanabe A."/>
            <person name="Yamada M."/>
            <person name="Yasuda M."/>
            <person name="Tabata S."/>
        </authorList>
    </citation>
    <scope>NUCLEOTIDE SEQUENCE [LARGE SCALE GENOMIC DNA]</scope>
    <source>
        <strain>cv. Columbia</strain>
    </source>
</reference>
<feature type="compositionally biased region" description="Basic and acidic residues" evidence="3">
    <location>
        <begin position="626"/>
        <end position="641"/>
    </location>
</feature>
<evidence type="ECO:0000256" key="2">
    <source>
        <dbReference type="PROSITE-ProRule" id="PRU00047"/>
    </source>
</evidence>
<dbReference type="InterPro" id="IPR043502">
    <property type="entry name" value="DNA/RNA_pol_sf"/>
</dbReference>
<dbReference type="Pfam" id="PF13976">
    <property type="entry name" value="gag_pre-integrs"/>
    <property type="match status" value="1"/>
</dbReference>
<feature type="region of interest" description="Disordered" evidence="3">
    <location>
        <begin position="625"/>
        <end position="680"/>
    </location>
</feature>
<feature type="compositionally biased region" description="Polar residues" evidence="3">
    <location>
        <begin position="669"/>
        <end position="680"/>
    </location>
</feature>
<protein>
    <submittedName>
        <fullName evidence="5">Retroelement pol polyprotein-like</fullName>
    </submittedName>
</protein>
<dbReference type="PANTHER" id="PTHR11439">
    <property type="entry name" value="GAG-POL-RELATED RETROTRANSPOSON"/>
    <property type="match status" value="1"/>
</dbReference>
<keyword evidence="2" id="KW-0862">Zinc</keyword>
<dbReference type="Pfam" id="PF07727">
    <property type="entry name" value="RVT_2"/>
    <property type="match status" value="1"/>
</dbReference>
<dbReference type="SUPFAM" id="SSF56672">
    <property type="entry name" value="DNA/RNA polymerases"/>
    <property type="match status" value="1"/>
</dbReference>
<dbReference type="GO" id="GO:0003676">
    <property type="term" value="F:nucleic acid binding"/>
    <property type="evidence" value="ECO:0007669"/>
    <property type="project" value="InterPro"/>
</dbReference>
<evidence type="ECO:0000313" key="5">
    <source>
        <dbReference type="EMBL" id="BAB02990.1"/>
    </source>
</evidence>
<dbReference type="InterPro" id="IPR025724">
    <property type="entry name" value="GAG-pre-integrase_dom"/>
</dbReference>
<evidence type="ECO:0000256" key="3">
    <source>
        <dbReference type="SAM" id="MobiDB-lite"/>
    </source>
</evidence>
<dbReference type="SMART" id="SM00343">
    <property type="entry name" value="ZnF_C2HC"/>
    <property type="match status" value="1"/>
</dbReference>
<evidence type="ECO:0000256" key="1">
    <source>
        <dbReference type="ARBA" id="ARBA00022750"/>
    </source>
</evidence>
<dbReference type="Pfam" id="PF25597">
    <property type="entry name" value="SH3_retrovirus"/>
    <property type="match status" value="1"/>
</dbReference>
<dbReference type="GO" id="GO:0004190">
    <property type="term" value="F:aspartic-type endopeptidase activity"/>
    <property type="evidence" value="ECO:0007669"/>
    <property type="project" value="UniProtKB-KW"/>
</dbReference>
<dbReference type="CDD" id="cd09272">
    <property type="entry name" value="RNase_HI_RT_Ty1"/>
    <property type="match status" value="1"/>
</dbReference>
<feature type="region of interest" description="Disordered" evidence="3">
    <location>
        <begin position="146"/>
        <end position="169"/>
    </location>
</feature>
<evidence type="ECO:0000259" key="4">
    <source>
        <dbReference type="PROSITE" id="PS50158"/>
    </source>
</evidence>
<dbReference type="EMBL" id="AP000736">
    <property type="protein sequence ID" value="BAB02990.1"/>
    <property type="molecule type" value="Genomic_DNA"/>
</dbReference>
<sequence>MGDIVLVTTGSKLKETSSASISCPLLSATNYNVWTMRMRLLLKVHKVWDTVEPGSEDVDKNDIARALIFQSVPESLTLQIGELETAKEVWESIKTKNVGAERVKEARLQTLMAEFERAKMKETDTIEDFAGRLSEITTKLQHMYANHDSQSQQGRGRGQGDRFYQRGRGRGRFGYQGYKQERDTSKVVCYRCDKLGHYASSCPDRLLKLQKAKEEEDNDTQEAEELMVHEVVYLNEKNVKPSEFETSSDASNVWYLDNGASNHMKVRFGDDSRIDIKGKGSVLFISKNKEKKILADVYFIPDLKSNIISLGQATESGCEVRMKDDLLIMHDKDGKLLVKANRSKNRLYKVLMEIEPPKCLQAMVLSNSAKWHSRLGHIGVETLKTMVKKDLVIGMPQMEVDKETCASCLLGKQVSKSFPQASSYRATQNLELIHGDLCGPITPPTSARNRYIFVLIDDHSRYMWSILLKEKNEPFEKSKRFKTRVEQESGVTIKTCRTDRAVRHATYVINRVATRVLTNQTPYEAYKGRKPNVEHIRVFGCVGYARIESPHLKKLDDISRSLVHLGTEPGSKAYCLLDLTTHKIVVSRDVVFDETKSWKWNDLRSESTEDSGNFVLGFEQFGNNGLRREREEHGSETSEKNTEDEDTSRVTEATETEEPIQEEGQPQENTQPTLRRSQRQVSMPKYLEDYVLLAEEESEYLLSVINEEPWDYAEAKETQEWREACEDEIASIEKNKTWDLVELPQGAKPIGLKWVFKLKKNAEGNINKYKARLVAKGYVQRHGIDFDEVFAPVARIETVRFIIALAASNGWEVHHLDVKTAFLHGELKEIVFVSQPEGFTEKGSEGKVYKLNKALYGLRQAPRAWNNKLNKILGELKFVKCSKEPSLYRKQEKDDLLLVEVYVDDLLISGSSLKLINDFKKGMASKFEMSDLGLLTYYLGIEVIQYNGGIMLKQGRYAEKILDETKMSDCNAVHIPMNSGLKLSKAGTEKGSHDSETEKNIEPKEYRRNIGCLRYLLHTRPDLSYCVGVLSRYMQEPKEGHGVAMKQILRYLRGTTSYGLSFKRGDKSGLIGFSDSSHNVDEDDGRSTTGHIFYLDGSLITWCTQKQETVALSSCEAEFMAATEGAKQAIWLQELLGEVTGEACKKVRLLIDNKSAIALAKNPVFHGRSKHIHKRYHFIRECVENEQIEVEHVPGEEQKANLLTKALGRIKFKEMRELVGVQELSKCEFKLKGVNVDKLEVSLRNKLTKS</sequence>
<dbReference type="SUPFAM" id="SSF57756">
    <property type="entry name" value="Retrovirus zinc finger-like domains"/>
    <property type="match status" value="1"/>
</dbReference>
<name>Q9LJ55_ARATH</name>
<feature type="domain" description="CCHC-type" evidence="4">
    <location>
        <begin position="189"/>
        <end position="204"/>
    </location>
</feature>
<dbReference type="InterPro" id="IPR012337">
    <property type="entry name" value="RNaseH-like_sf"/>
</dbReference>
<dbReference type="InterPro" id="IPR036875">
    <property type="entry name" value="Znf_CCHC_sf"/>
</dbReference>
<dbReference type="InterPro" id="IPR025314">
    <property type="entry name" value="DUF4219"/>
</dbReference>
<keyword evidence="1" id="KW-0064">Aspartyl protease</keyword>
<keyword evidence="2" id="KW-0479">Metal-binding</keyword>
<dbReference type="Pfam" id="PF14223">
    <property type="entry name" value="Retrotran_gag_2"/>
    <property type="match status" value="1"/>
</dbReference>
<dbReference type="GO" id="GO:0008270">
    <property type="term" value="F:zinc ion binding"/>
    <property type="evidence" value="ECO:0007669"/>
    <property type="project" value="UniProtKB-KW"/>
</dbReference>
<dbReference type="SUPFAM" id="SSF53098">
    <property type="entry name" value="Ribonuclease H-like"/>
    <property type="match status" value="1"/>
</dbReference>
<dbReference type="InterPro" id="IPR001878">
    <property type="entry name" value="Znf_CCHC"/>
</dbReference>
<accession>Q9LJ55</accession>
<keyword evidence="1" id="KW-0378">Hydrolase</keyword>